<evidence type="ECO:0000313" key="3">
    <source>
        <dbReference type="Proteomes" id="UP001162060"/>
    </source>
</evidence>
<protein>
    <recommendedName>
        <fullName evidence="4">Secreted protein</fullName>
    </recommendedName>
</protein>
<comment type="caution">
    <text evidence="2">The sequence shown here is derived from an EMBL/GenBank/DDBJ whole genome shotgun (WGS) entry which is preliminary data.</text>
</comment>
<evidence type="ECO:0000256" key="1">
    <source>
        <dbReference type="SAM" id="SignalP"/>
    </source>
</evidence>
<gene>
    <name evidence="2" type="ORF">PM001_LOCUS16223</name>
</gene>
<reference evidence="2" key="1">
    <citation type="submission" date="2024-01" db="EMBL/GenBank/DDBJ databases">
        <authorList>
            <person name="Webb A."/>
        </authorList>
    </citation>
    <scope>NUCLEOTIDE SEQUENCE</scope>
    <source>
        <strain evidence="2">Pm1</strain>
    </source>
</reference>
<feature type="signal peptide" evidence="1">
    <location>
        <begin position="1"/>
        <end position="21"/>
    </location>
</feature>
<organism evidence="2 3">
    <name type="scientific">Peronospora matthiolae</name>
    <dbReference type="NCBI Taxonomy" id="2874970"/>
    <lineage>
        <taxon>Eukaryota</taxon>
        <taxon>Sar</taxon>
        <taxon>Stramenopiles</taxon>
        <taxon>Oomycota</taxon>
        <taxon>Peronosporomycetes</taxon>
        <taxon>Peronosporales</taxon>
        <taxon>Peronosporaceae</taxon>
        <taxon>Peronospora</taxon>
    </lineage>
</organism>
<accession>A0AAV1UBN9</accession>
<name>A0AAV1UBN9_9STRA</name>
<feature type="chain" id="PRO_5043909299" description="Secreted protein" evidence="1">
    <location>
        <begin position="22"/>
        <end position="120"/>
    </location>
</feature>
<dbReference type="EMBL" id="CAKLBY020000172">
    <property type="protein sequence ID" value="CAK7931073.1"/>
    <property type="molecule type" value="Genomic_DNA"/>
</dbReference>
<dbReference type="AlphaFoldDB" id="A0AAV1UBN9"/>
<sequence>MSLVRQVSVLVFLRASLVVHTTNSPNGYRSRSSPVNHVTYARDHSSDVAFVLANQVALKSSVRSSSPSSELLLIRDGPEEHQHSTLSHHKCVSASQKCGRGRDPRDASARLHCGLWSWLH</sequence>
<evidence type="ECO:0008006" key="4">
    <source>
        <dbReference type="Google" id="ProtNLM"/>
    </source>
</evidence>
<proteinExistence type="predicted"/>
<evidence type="ECO:0000313" key="2">
    <source>
        <dbReference type="EMBL" id="CAK7931073.1"/>
    </source>
</evidence>
<dbReference type="Proteomes" id="UP001162060">
    <property type="component" value="Unassembled WGS sequence"/>
</dbReference>
<keyword evidence="1" id="KW-0732">Signal</keyword>